<dbReference type="InterPro" id="IPR050483">
    <property type="entry name" value="CoA-transferase_III_domain"/>
</dbReference>
<accession>A0ABY8W7T6</accession>
<dbReference type="GO" id="GO:0016740">
    <property type="term" value="F:transferase activity"/>
    <property type="evidence" value="ECO:0007669"/>
    <property type="project" value="UniProtKB-KW"/>
</dbReference>
<dbReference type="Gene3D" id="3.30.1540.10">
    <property type="entry name" value="formyl-coa transferase, domain 3"/>
    <property type="match status" value="1"/>
</dbReference>
<gene>
    <name evidence="2" type="ORF">ACTOB_005038</name>
</gene>
<evidence type="ECO:0000313" key="3">
    <source>
        <dbReference type="Proteomes" id="UP001240150"/>
    </source>
</evidence>
<protein>
    <submittedName>
        <fullName evidence="2">CoA transferase</fullName>
        <ecNumber evidence="2">2.8.3.-</ecNumber>
    </submittedName>
</protein>
<dbReference type="InterPro" id="IPR003673">
    <property type="entry name" value="CoA-Trfase_fam_III"/>
</dbReference>
<dbReference type="SUPFAM" id="SSF89796">
    <property type="entry name" value="CoA-transferase family III (CaiB/BaiF)"/>
    <property type="match status" value="1"/>
</dbReference>
<dbReference type="EC" id="2.8.3.-" evidence="2"/>
<dbReference type="Proteomes" id="UP001240150">
    <property type="component" value="Chromosome"/>
</dbReference>
<name>A0ABY8W7T6_9ACTN</name>
<keyword evidence="3" id="KW-1185">Reference proteome</keyword>
<dbReference type="InterPro" id="IPR023606">
    <property type="entry name" value="CoA-Trfase_III_dom_1_sf"/>
</dbReference>
<sequence length="377" mass="38491">MSAALSGLVVADFSRVLAGPLATMTLADLGAVVVKVERPGSGDDTRAWGPPWGTRSSSYFEGLNRSKYSIALDFADADDRATALDLAGRADVVVQNLNLTGFGLDYESVAAVNPGVVYCSITGFGAGAGLPGYDFLVQAVGGLMSITGEAGGEPLKVGVALVDVLTAKDATIGILAALHRRRATGLGEHVQVDLMSSLLGGLVNQASGYLATGVAPARMGNRHPSIAPYETLRCADVPIAIACGNDRQFARLCEVLGVPELAGDARFTDNPSRVAHREALVTLLEAALAAAPAAVWEERLTAAGVAAGVVRDIGQAIDRASALGLAPLVDGQIRHPVRYGSGPVASPAPPPGLGEHSSLVRDWLAGKGPLAHPGAGA</sequence>
<evidence type="ECO:0000256" key="1">
    <source>
        <dbReference type="ARBA" id="ARBA00022679"/>
    </source>
</evidence>
<organism evidence="2 3">
    <name type="scientific">Actinoplanes oblitus</name>
    <dbReference type="NCBI Taxonomy" id="3040509"/>
    <lineage>
        <taxon>Bacteria</taxon>
        <taxon>Bacillati</taxon>
        <taxon>Actinomycetota</taxon>
        <taxon>Actinomycetes</taxon>
        <taxon>Micromonosporales</taxon>
        <taxon>Micromonosporaceae</taxon>
        <taxon>Actinoplanes</taxon>
    </lineage>
</organism>
<evidence type="ECO:0000313" key="2">
    <source>
        <dbReference type="EMBL" id="WIM93072.1"/>
    </source>
</evidence>
<reference evidence="2 3" key="1">
    <citation type="submission" date="2023-06" db="EMBL/GenBank/DDBJ databases">
        <authorList>
            <person name="Yushchuk O."/>
            <person name="Binda E."/>
            <person name="Ruckert-Reed C."/>
            <person name="Fedorenko V."/>
            <person name="Kalinowski J."/>
            <person name="Marinelli F."/>
        </authorList>
    </citation>
    <scope>NUCLEOTIDE SEQUENCE [LARGE SCALE GENOMIC DNA]</scope>
    <source>
        <strain evidence="2 3">NRRL 3884</strain>
    </source>
</reference>
<keyword evidence="1 2" id="KW-0808">Transferase</keyword>
<dbReference type="InterPro" id="IPR044855">
    <property type="entry name" value="CoA-Trfase_III_dom3_sf"/>
</dbReference>
<dbReference type="EMBL" id="CP126980">
    <property type="protein sequence ID" value="WIM93072.1"/>
    <property type="molecule type" value="Genomic_DNA"/>
</dbReference>
<dbReference type="Pfam" id="PF02515">
    <property type="entry name" value="CoA_transf_3"/>
    <property type="match status" value="1"/>
</dbReference>
<dbReference type="PANTHER" id="PTHR48207">
    <property type="entry name" value="SUCCINATE--HYDROXYMETHYLGLUTARATE COA-TRANSFERASE"/>
    <property type="match status" value="1"/>
</dbReference>
<proteinExistence type="predicted"/>
<dbReference type="RefSeq" id="WP_284914280.1">
    <property type="nucleotide sequence ID" value="NZ_CP126980.1"/>
</dbReference>
<dbReference type="Gene3D" id="3.40.50.10540">
    <property type="entry name" value="Crotonobetainyl-coa:carnitine coa-transferase, domain 1"/>
    <property type="match status" value="1"/>
</dbReference>
<dbReference type="PANTHER" id="PTHR48207:SF3">
    <property type="entry name" value="SUCCINATE--HYDROXYMETHYLGLUTARATE COA-TRANSFERASE"/>
    <property type="match status" value="1"/>
</dbReference>